<dbReference type="AlphaFoldDB" id="A0A7H1NTQ1"/>
<evidence type="ECO:0000256" key="1">
    <source>
        <dbReference type="SAM" id="Phobius"/>
    </source>
</evidence>
<sequence>MRELSVVELDIVSGGLSSATSLQDSLEGASNFSSLGVFAGVAEGWATGGYVKSIFGLGTLIARIGGAVIGGTTGFIVGSALGFIFGQSNSAGFQQQVRNALGTGVFG</sequence>
<proteinExistence type="predicted"/>
<dbReference type="KEGG" id="ebla:JGUZn3_19490"/>
<name>A0A7H1NTQ1_9PROT</name>
<protein>
    <submittedName>
        <fullName evidence="2">Uncharacterized protein</fullName>
    </submittedName>
</protein>
<keyword evidence="1" id="KW-0812">Transmembrane</keyword>
<dbReference type="Proteomes" id="UP000516349">
    <property type="component" value="Chromosome"/>
</dbReference>
<keyword evidence="1" id="KW-1133">Transmembrane helix</keyword>
<evidence type="ECO:0000313" key="3">
    <source>
        <dbReference type="Proteomes" id="UP000516349"/>
    </source>
</evidence>
<keyword evidence="1" id="KW-0472">Membrane</keyword>
<keyword evidence="3" id="KW-1185">Reference proteome</keyword>
<dbReference type="RefSeq" id="WP_203413345.1">
    <property type="nucleotide sequence ID" value="NZ_CP060244.1"/>
</dbReference>
<organism evidence="2 3">
    <name type="scientific">Entomobacter blattae</name>
    <dbReference type="NCBI Taxonomy" id="2762277"/>
    <lineage>
        <taxon>Bacteria</taxon>
        <taxon>Pseudomonadati</taxon>
        <taxon>Pseudomonadota</taxon>
        <taxon>Alphaproteobacteria</taxon>
        <taxon>Acetobacterales</taxon>
        <taxon>Acetobacteraceae</taxon>
        <taxon>Entomobacter</taxon>
    </lineage>
</organism>
<gene>
    <name evidence="2" type="ORF">JGUZn3_19490</name>
</gene>
<accession>A0A7H1NTQ1</accession>
<dbReference type="EMBL" id="CP060244">
    <property type="protein sequence ID" value="QNT79161.1"/>
    <property type="molecule type" value="Genomic_DNA"/>
</dbReference>
<evidence type="ECO:0000313" key="2">
    <source>
        <dbReference type="EMBL" id="QNT79161.1"/>
    </source>
</evidence>
<feature type="transmembrane region" description="Helical" evidence="1">
    <location>
        <begin position="60"/>
        <end position="85"/>
    </location>
</feature>
<reference evidence="2 3" key="1">
    <citation type="submission" date="2020-08" db="EMBL/GenBank/DDBJ databases">
        <title>Complete genome sequence of Entomobacter blattae G55GP.</title>
        <authorList>
            <person name="Poehlein A."/>
            <person name="Guzman J."/>
            <person name="Daniel R."/>
            <person name="Vilcinskas A."/>
        </authorList>
    </citation>
    <scope>NUCLEOTIDE SEQUENCE [LARGE SCALE GENOMIC DNA]</scope>
    <source>
        <strain evidence="2 3">G55GP</strain>
    </source>
</reference>